<dbReference type="PANTHER" id="PTHR18896:SF186">
    <property type="entry name" value="PHOSPHOLIPASE D"/>
    <property type="match status" value="1"/>
</dbReference>
<evidence type="ECO:0000256" key="5">
    <source>
        <dbReference type="ARBA" id="ARBA00023098"/>
    </source>
</evidence>
<feature type="compositionally biased region" description="Polar residues" evidence="6">
    <location>
        <begin position="159"/>
        <end position="174"/>
    </location>
</feature>
<reference evidence="8 9" key="1">
    <citation type="submission" date="2015-01" db="EMBL/GenBank/DDBJ databases">
        <title>The Genome Sequence of Exophiala spinifera CBS89968.</title>
        <authorList>
            <consortium name="The Broad Institute Genomics Platform"/>
            <person name="Cuomo C."/>
            <person name="de Hoog S."/>
            <person name="Gorbushina A."/>
            <person name="Stielow B."/>
            <person name="Teixiera M."/>
            <person name="Abouelleil A."/>
            <person name="Chapman S.B."/>
            <person name="Priest M."/>
            <person name="Young S.K."/>
            <person name="Wortman J."/>
            <person name="Nusbaum C."/>
            <person name="Birren B."/>
        </authorList>
    </citation>
    <scope>NUCLEOTIDE SEQUENCE [LARGE SCALE GENOMIC DNA]</scope>
    <source>
        <strain evidence="8 9">CBS 89968</strain>
    </source>
</reference>
<dbReference type="GO" id="GO:0004630">
    <property type="term" value="F:phospholipase D activity"/>
    <property type="evidence" value="ECO:0007669"/>
    <property type="project" value="UniProtKB-EC"/>
</dbReference>
<dbReference type="EMBL" id="KN847492">
    <property type="protein sequence ID" value="KIW21114.1"/>
    <property type="molecule type" value="Genomic_DNA"/>
</dbReference>
<sequence length="1237" mass="136980">MSYQPPPEDEGLAYGDDYSQSRGSGQSGTDRSVIGDTFKKLKSGYDKYKTSSSGSNYGYSSPGSNQAYYGQQGQNATSGSGQPSYYGQQGQNQNSQQSYYSPPGSSAGQPAYPGGPPTQQPQGKPDIATKLFGVLQNTVQNIGSDVQHLIDPSHKPPTQYGNQPPGQAGSTYASVPSGPDQPAVRNRYDAFASEKPGNDVKWYVDGCGYFWAVSQALEAAKHSIWILDWWLSPELYLRRPPSQNEQWRLDRTLQRAAQRGVKVRIIVYKEVTQALTLSSAHTKHELEKLSPNISVFRHPDHLPDAQTTQSSLISSFQGLKLDAAGVSKLGADALKGIYGITDDVILYWAHHEKLCLIDRDVAFMGGLDLCFGRWDTNQHAIADVHPLNVNDTVFPGQDYNNARVMDFSDVANPFQNKLDRTTSSRMGWSDIAICLQGPSVADLCHHFIDRWNFIYDEKYNVRQDQRYYRIADDYSHTTSGPGQRPQSKSQQQSQHGQMQPQQQTSSYLQPPAPGGPFPPPPGSQPYSPPAWHSTSRPHTPVGDVYQPQPSTSPGVSPSMQSATAYSSGTPSNYAQPVTAVAQAQYQTSPPPASGNYSQPPNPYSQQSFPPPPPGPPPQSIAGMTATYSGYQPSASPDTQQGYAPYNQGVTELSSQPGSGQPYQHQTYQQAGSEQSRGFDDYEQEQNRGYGGFGYGNENEHGYSGERGLRDRIHQYKDQGRRFEQELSSVGNKVSTEFGGRFGKYMGGFEQGGRPYNAPRGPMTCQVLRSCTTWSNGTPLEHSIQNAYIDVIRNSRHFVYIENQFFITATGDKQHPVKNLIGQALVERILRAAQNGEKYKVIVVIPAVPAFAGDLQDDASLGTRAIMEFQYNSINRGGESIMEKIAQAGFNPMDYIRFYNLRNYDRINCNNSMRLAEQASGVSYEEARKQHGDVVGAGYGPQGYGTGATQPSQAPQYQQYQTAAQGIQSVDGRWDTVSQCYMLGGQDIRTVPWDGPPEEELDAFVSEELYIHSKCLIADDRIVICGSANLNDRSQLGSHDSEIALLINDPTPVQTYMAGRPYTASRFAASLRRHLFRKHLGLVRPQDFQRPDPNFDPVGVPNMYDWDSPEDNVVSDPLSDTFQSLWNTRARTNTEVFRKAFRAVPDDYVTSWAEYKEFYGYYYHAADQKDGNKASRVPPRVQYGHVVRGDFPGGVGELKELLSQVKGTLVEMPLCFLQNEDIAKEGLSLNALTEQLYT</sequence>
<gene>
    <name evidence="8" type="ORF">PV08_01694</name>
</gene>
<dbReference type="GO" id="GO:0009395">
    <property type="term" value="P:phospholipid catabolic process"/>
    <property type="evidence" value="ECO:0007669"/>
    <property type="project" value="TreeGrafter"/>
</dbReference>
<dbReference type="SUPFAM" id="SSF56024">
    <property type="entry name" value="Phospholipase D/nuclease"/>
    <property type="match status" value="2"/>
</dbReference>
<keyword evidence="5" id="KW-0443">Lipid metabolism</keyword>
<feature type="compositionally biased region" description="Pro residues" evidence="6">
    <location>
        <begin position="608"/>
        <end position="618"/>
    </location>
</feature>
<feature type="compositionally biased region" description="Polar residues" evidence="6">
    <location>
        <begin position="66"/>
        <end position="76"/>
    </location>
</feature>
<feature type="compositionally biased region" description="Low complexity" evidence="6">
    <location>
        <begin position="479"/>
        <end position="509"/>
    </location>
</feature>
<dbReference type="AlphaFoldDB" id="A0A0D2CCA4"/>
<dbReference type="EC" id="3.1.4.4" evidence="1"/>
<feature type="region of interest" description="Disordered" evidence="6">
    <location>
        <begin position="585"/>
        <end position="706"/>
    </location>
</feature>
<feature type="compositionally biased region" description="Low complexity" evidence="6">
    <location>
        <begin position="77"/>
        <end position="112"/>
    </location>
</feature>
<dbReference type="VEuPathDB" id="FungiDB:PV08_01694"/>
<dbReference type="Gene3D" id="3.30.870.10">
    <property type="entry name" value="Endonuclease Chain A"/>
    <property type="match status" value="3"/>
</dbReference>
<evidence type="ECO:0000256" key="4">
    <source>
        <dbReference type="ARBA" id="ARBA00022963"/>
    </source>
</evidence>
<evidence type="ECO:0000313" key="8">
    <source>
        <dbReference type="EMBL" id="KIW21114.1"/>
    </source>
</evidence>
<feature type="compositionally biased region" description="Polar residues" evidence="6">
    <location>
        <begin position="18"/>
        <end position="30"/>
    </location>
</feature>
<dbReference type="Proteomes" id="UP000053328">
    <property type="component" value="Unassembled WGS sequence"/>
</dbReference>
<evidence type="ECO:0000256" key="2">
    <source>
        <dbReference type="ARBA" id="ARBA00022737"/>
    </source>
</evidence>
<dbReference type="FunFam" id="3.30.870.10:FF:000032">
    <property type="entry name" value="Phospholipase"/>
    <property type="match status" value="1"/>
</dbReference>
<dbReference type="RefSeq" id="XP_016241330.1">
    <property type="nucleotide sequence ID" value="XM_016376054.1"/>
</dbReference>
<dbReference type="InterPro" id="IPR001736">
    <property type="entry name" value="PLipase_D/transphosphatidylase"/>
</dbReference>
<feature type="region of interest" description="Disordered" evidence="6">
    <location>
        <begin position="474"/>
        <end position="570"/>
    </location>
</feature>
<name>A0A0D2CCA4_9EURO</name>
<protein>
    <recommendedName>
        <fullName evidence="1">phospholipase D</fullName>
        <ecNumber evidence="1">3.1.4.4</ecNumber>
    </recommendedName>
</protein>
<evidence type="ECO:0000313" key="9">
    <source>
        <dbReference type="Proteomes" id="UP000053328"/>
    </source>
</evidence>
<dbReference type="HOGENOM" id="CLU_000690_2_2_1"/>
<feature type="region of interest" description="Disordered" evidence="6">
    <location>
        <begin position="147"/>
        <end position="180"/>
    </location>
</feature>
<dbReference type="GeneID" id="27328777"/>
<dbReference type="Pfam" id="PF13091">
    <property type="entry name" value="PLDc_2"/>
    <property type="match status" value="1"/>
</dbReference>
<keyword evidence="9" id="KW-1185">Reference proteome</keyword>
<feature type="compositionally biased region" description="Polar residues" evidence="6">
    <location>
        <begin position="547"/>
        <end position="570"/>
    </location>
</feature>
<feature type="compositionally biased region" description="Basic and acidic residues" evidence="6">
    <location>
        <begin position="37"/>
        <end position="49"/>
    </location>
</feature>
<feature type="compositionally biased region" description="Basic and acidic residues" evidence="6">
    <location>
        <begin position="697"/>
        <end position="706"/>
    </location>
</feature>
<dbReference type="OrthoDB" id="14911at2759"/>
<feature type="domain" description="PLD phosphodiesterase" evidence="7">
    <location>
        <begin position="346"/>
        <end position="373"/>
    </location>
</feature>
<dbReference type="PANTHER" id="PTHR18896">
    <property type="entry name" value="PHOSPHOLIPASE D"/>
    <property type="match status" value="1"/>
</dbReference>
<dbReference type="STRING" id="91928.A0A0D2CCA4"/>
<feature type="compositionally biased region" description="Low complexity" evidence="6">
    <location>
        <begin position="51"/>
        <end position="65"/>
    </location>
</feature>
<keyword evidence="3" id="KW-0378">Hydrolase</keyword>
<dbReference type="SMART" id="SM00155">
    <property type="entry name" value="PLDc"/>
    <property type="match status" value="2"/>
</dbReference>
<evidence type="ECO:0000256" key="6">
    <source>
        <dbReference type="SAM" id="MobiDB-lite"/>
    </source>
</evidence>
<dbReference type="CDD" id="cd09141">
    <property type="entry name" value="PLDc_vPLD1_2_yPLD_like_2"/>
    <property type="match status" value="1"/>
</dbReference>
<dbReference type="PROSITE" id="PS50035">
    <property type="entry name" value="PLD"/>
    <property type="match status" value="2"/>
</dbReference>
<dbReference type="CDD" id="cd09138">
    <property type="entry name" value="PLDc_vPLD1_2_yPLD_like_1"/>
    <property type="match status" value="1"/>
</dbReference>
<evidence type="ECO:0000256" key="1">
    <source>
        <dbReference type="ARBA" id="ARBA00012027"/>
    </source>
</evidence>
<accession>A0A0D2CCA4</accession>
<feature type="region of interest" description="Disordered" evidence="6">
    <location>
        <begin position="1"/>
        <end position="125"/>
    </location>
</feature>
<proteinExistence type="predicted"/>
<feature type="domain" description="PLD phosphodiesterase" evidence="7">
    <location>
        <begin position="1006"/>
        <end position="1033"/>
    </location>
</feature>
<keyword evidence="4" id="KW-0442">Lipid degradation</keyword>
<dbReference type="InterPro" id="IPR015679">
    <property type="entry name" value="PLipase_D_fam"/>
</dbReference>
<organism evidence="8 9">
    <name type="scientific">Exophiala spinifera</name>
    <dbReference type="NCBI Taxonomy" id="91928"/>
    <lineage>
        <taxon>Eukaryota</taxon>
        <taxon>Fungi</taxon>
        <taxon>Dikarya</taxon>
        <taxon>Ascomycota</taxon>
        <taxon>Pezizomycotina</taxon>
        <taxon>Eurotiomycetes</taxon>
        <taxon>Chaetothyriomycetidae</taxon>
        <taxon>Chaetothyriales</taxon>
        <taxon>Herpotrichiellaceae</taxon>
        <taxon>Exophiala</taxon>
    </lineage>
</organism>
<keyword evidence="2" id="KW-0677">Repeat</keyword>
<evidence type="ECO:0000259" key="7">
    <source>
        <dbReference type="PROSITE" id="PS50035"/>
    </source>
</evidence>
<evidence type="ECO:0000256" key="3">
    <source>
        <dbReference type="ARBA" id="ARBA00022801"/>
    </source>
</evidence>
<dbReference type="InterPro" id="IPR025202">
    <property type="entry name" value="PLD-like_dom"/>
</dbReference>
<feature type="compositionally biased region" description="Polar residues" evidence="6">
    <location>
        <begin position="625"/>
        <end position="675"/>
    </location>
</feature>
<feature type="compositionally biased region" description="Pro residues" evidence="6">
    <location>
        <begin position="510"/>
        <end position="528"/>
    </location>
</feature>